<dbReference type="PANTHER" id="PTHR11426">
    <property type="entry name" value="HISTONE H3"/>
    <property type="match status" value="1"/>
</dbReference>
<comment type="similarity">
    <text evidence="1">Belongs to the histone H3 family.</text>
</comment>
<dbReference type="Pfam" id="PF14299">
    <property type="entry name" value="PP2"/>
    <property type="match status" value="1"/>
</dbReference>
<dbReference type="AlphaFoldDB" id="A0A2U1P8X9"/>
<dbReference type="Proteomes" id="UP000245207">
    <property type="component" value="Unassembled WGS sequence"/>
</dbReference>
<feature type="region of interest" description="Disordered" evidence="3">
    <location>
        <begin position="1"/>
        <end position="41"/>
    </location>
</feature>
<organism evidence="4 5">
    <name type="scientific">Artemisia annua</name>
    <name type="common">Sweet wormwood</name>
    <dbReference type="NCBI Taxonomy" id="35608"/>
    <lineage>
        <taxon>Eukaryota</taxon>
        <taxon>Viridiplantae</taxon>
        <taxon>Streptophyta</taxon>
        <taxon>Embryophyta</taxon>
        <taxon>Tracheophyta</taxon>
        <taxon>Spermatophyta</taxon>
        <taxon>Magnoliopsida</taxon>
        <taxon>eudicotyledons</taxon>
        <taxon>Gunneridae</taxon>
        <taxon>Pentapetalae</taxon>
        <taxon>asterids</taxon>
        <taxon>campanulids</taxon>
        <taxon>Asterales</taxon>
        <taxon>Asteraceae</taxon>
        <taxon>Asteroideae</taxon>
        <taxon>Anthemideae</taxon>
        <taxon>Artemisiinae</taxon>
        <taxon>Artemisia</taxon>
    </lineage>
</organism>
<sequence length="240" mass="27503">MARTKQTARKSTGGKAPRKQLSVGYKAAKKSTPTTGGVKKPHRFRPGTVALRLKIVGIDNLNNYIIKFIFGFGHILGTKLRNEYEDIIKMSKDTLEWTTTKELYSILCKGFLIDNGQEWFYVDKNGKKCQMLSARATCMIDYVNPTWKSFPSLRWFIFLVIPRTRIIKQKFNENAYNSLDKARLNTVPQLRSDGWMEVKVWEFQTISTTETTSMHLEIRSAISDAKLCGLIIQGIELRPV</sequence>
<dbReference type="PRINTS" id="PR00622">
    <property type="entry name" value="HISTONEH3"/>
</dbReference>
<reference evidence="4 5" key="1">
    <citation type="journal article" date="2018" name="Mol. Plant">
        <title>The genome of Artemisia annua provides insight into the evolution of Asteraceae family and artemisinin biosynthesis.</title>
        <authorList>
            <person name="Shen Q."/>
            <person name="Zhang L."/>
            <person name="Liao Z."/>
            <person name="Wang S."/>
            <person name="Yan T."/>
            <person name="Shi P."/>
            <person name="Liu M."/>
            <person name="Fu X."/>
            <person name="Pan Q."/>
            <person name="Wang Y."/>
            <person name="Lv Z."/>
            <person name="Lu X."/>
            <person name="Zhang F."/>
            <person name="Jiang W."/>
            <person name="Ma Y."/>
            <person name="Chen M."/>
            <person name="Hao X."/>
            <person name="Li L."/>
            <person name="Tang Y."/>
            <person name="Lv G."/>
            <person name="Zhou Y."/>
            <person name="Sun X."/>
            <person name="Brodelius P.E."/>
            <person name="Rose J.K.C."/>
            <person name="Tang K."/>
        </authorList>
    </citation>
    <scope>NUCLEOTIDE SEQUENCE [LARGE SCALE GENOMIC DNA]</scope>
    <source>
        <strain evidence="5">cv. Huhao1</strain>
        <tissue evidence="4">Leaf</tissue>
    </source>
</reference>
<protein>
    <submittedName>
        <fullName evidence="4">Phloem protein 2-like protein</fullName>
    </submittedName>
</protein>
<keyword evidence="5" id="KW-1185">Reference proteome</keyword>
<dbReference type="GO" id="GO:0000786">
    <property type="term" value="C:nucleosome"/>
    <property type="evidence" value="ECO:0007669"/>
    <property type="project" value="InterPro"/>
</dbReference>
<dbReference type="GO" id="GO:0030527">
    <property type="term" value="F:structural constituent of chromatin"/>
    <property type="evidence" value="ECO:0007669"/>
    <property type="project" value="InterPro"/>
</dbReference>
<evidence type="ECO:0000313" key="4">
    <source>
        <dbReference type="EMBL" id="PWA82215.1"/>
    </source>
</evidence>
<evidence type="ECO:0000256" key="2">
    <source>
        <dbReference type="ARBA" id="ARBA00022990"/>
    </source>
</evidence>
<evidence type="ECO:0000313" key="5">
    <source>
        <dbReference type="Proteomes" id="UP000245207"/>
    </source>
</evidence>
<gene>
    <name evidence="4" type="ORF">CTI12_AA179580</name>
</gene>
<accession>A0A2U1P8X9</accession>
<dbReference type="EMBL" id="PKPP01001497">
    <property type="protein sequence ID" value="PWA82215.1"/>
    <property type="molecule type" value="Genomic_DNA"/>
</dbReference>
<name>A0A2U1P8X9_ARTAN</name>
<dbReference type="GO" id="GO:0046982">
    <property type="term" value="F:protein heterodimerization activity"/>
    <property type="evidence" value="ECO:0007669"/>
    <property type="project" value="InterPro"/>
</dbReference>
<dbReference type="InterPro" id="IPR000164">
    <property type="entry name" value="Histone_H3/CENP-A"/>
</dbReference>
<dbReference type="Gene3D" id="1.10.20.10">
    <property type="entry name" value="Histone, subunit A"/>
    <property type="match status" value="1"/>
</dbReference>
<keyword evidence="2" id="KW-0007">Acetylation</keyword>
<dbReference type="GO" id="GO:0003677">
    <property type="term" value="F:DNA binding"/>
    <property type="evidence" value="ECO:0007669"/>
    <property type="project" value="InterPro"/>
</dbReference>
<evidence type="ECO:0000256" key="3">
    <source>
        <dbReference type="SAM" id="MobiDB-lite"/>
    </source>
</evidence>
<proteinExistence type="inferred from homology"/>
<dbReference type="InterPro" id="IPR009072">
    <property type="entry name" value="Histone-fold"/>
</dbReference>
<dbReference type="STRING" id="35608.A0A2U1P8X9"/>
<comment type="caution">
    <text evidence="4">The sequence shown here is derived from an EMBL/GenBank/DDBJ whole genome shotgun (WGS) entry which is preliminary data.</text>
</comment>
<dbReference type="OrthoDB" id="1918565at2759"/>
<dbReference type="SUPFAM" id="SSF47113">
    <property type="entry name" value="Histone-fold"/>
    <property type="match status" value="1"/>
</dbReference>
<evidence type="ECO:0000256" key="1">
    <source>
        <dbReference type="ARBA" id="ARBA00010343"/>
    </source>
</evidence>
<dbReference type="PROSITE" id="PS00322">
    <property type="entry name" value="HISTONE_H3_1"/>
    <property type="match status" value="1"/>
</dbReference>
<dbReference type="InterPro" id="IPR025886">
    <property type="entry name" value="PP2-like"/>
</dbReference>